<dbReference type="PANTHER" id="PTHR16305">
    <property type="entry name" value="TESTICULAR SOLUBLE ADENYLYL CYCLASE"/>
    <property type="match status" value="1"/>
</dbReference>
<dbReference type="Pfam" id="PF00211">
    <property type="entry name" value="Guanylate_cyc"/>
    <property type="match status" value="1"/>
</dbReference>
<evidence type="ECO:0000256" key="2">
    <source>
        <dbReference type="ARBA" id="ARBA00022840"/>
    </source>
</evidence>
<dbReference type="FunFam" id="3.30.70.1230:FF:000017">
    <property type="entry name" value="Adenylate cyclase type 10"/>
    <property type="match status" value="1"/>
</dbReference>
<dbReference type="InterPro" id="IPR001054">
    <property type="entry name" value="A/G_cyclase"/>
</dbReference>
<sequence>LTEKFSQSTSLDRGADEVTQTLNLYMGDILEEMLAFGGDILKFAGDAVLVLWRVNQAQLSDTISLVLQCSQRIQQMYRVQRTDVGLKLRLKIGISAGHMSYVTLGDEKERRFLILGQAVDDVWQAQHAAGASDVILSARCWELCDQRRIRTRRLDGCAVKVGVMASRAHHATSDHPALPPLGILRPAVTLPPYNVLGKQLHKYIPATVVRKINDGQTLDCLSELRPVSCLFVKLHFAKDVTLEHMCKGIQDSSVIISGIICPYKGEINKILLFDKGCTLLSVFGLPGDKVPSESVHALESALRISRVCVSRFTKIEGVSVGVTTGTVFCGVVGHRMRHEYTVIGQKVNLAARLMEGYPGVVSCDA</sequence>
<accession>A0A7K4LCL7</accession>
<dbReference type="GO" id="GO:0009190">
    <property type="term" value="P:cyclic nucleotide biosynthetic process"/>
    <property type="evidence" value="ECO:0007669"/>
    <property type="project" value="InterPro"/>
</dbReference>
<evidence type="ECO:0000256" key="1">
    <source>
        <dbReference type="ARBA" id="ARBA00022741"/>
    </source>
</evidence>
<evidence type="ECO:0000313" key="6">
    <source>
        <dbReference type="Proteomes" id="UP000534426"/>
    </source>
</evidence>
<protein>
    <submittedName>
        <fullName evidence="5">ADCYA cyclase</fullName>
    </submittedName>
</protein>
<keyword evidence="2" id="KW-0067">ATP-binding</keyword>
<gene>
    <name evidence="5" type="primary">Adcy10</name>
    <name evidence="5" type="ORF">CRYUND_R11403</name>
</gene>
<feature type="non-terminal residue" evidence="5">
    <location>
        <position position="365"/>
    </location>
</feature>
<dbReference type="AlphaFoldDB" id="A0A7K4LCL7"/>
<proteinExistence type="predicted"/>
<dbReference type="Proteomes" id="UP000534426">
    <property type="component" value="Unassembled WGS sequence"/>
</dbReference>
<dbReference type="GO" id="GO:0005737">
    <property type="term" value="C:cytoplasm"/>
    <property type="evidence" value="ECO:0007669"/>
    <property type="project" value="TreeGrafter"/>
</dbReference>
<keyword evidence="3" id="KW-0456">Lyase</keyword>
<keyword evidence="1" id="KW-0547">Nucleotide-binding</keyword>
<organism evidence="5 6">
    <name type="scientific">Crypturellus undulatus</name>
    <dbReference type="NCBI Taxonomy" id="48396"/>
    <lineage>
        <taxon>Eukaryota</taxon>
        <taxon>Metazoa</taxon>
        <taxon>Chordata</taxon>
        <taxon>Craniata</taxon>
        <taxon>Vertebrata</taxon>
        <taxon>Euteleostomi</taxon>
        <taxon>Archelosauria</taxon>
        <taxon>Archosauria</taxon>
        <taxon>Dinosauria</taxon>
        <taxon>Saurischia</taxon>
        <taxon>Theropoda</taxon>
        <taxon>Coelurosauria</taxon>
        <taxon>Aves</taxon>
        <taxon>Palaeognathae</taxon>
        <taxon>Tinamiformes</taxon>
        <taxon>Tinamidae</taxon>
        <taxon>Crypturellus</taxon>
    </lineage>
</organism>
<feature type="non-terminal residue" evidence="5">
    <location>
        <position position="1"/>
    </location>
</feature>
<dbReference type="PANTHER" id="PTHR16305:SF28">
    <property type="entry name" value="GUANYLATE CYCLASE DOMAIN-CONTAINING PROTEIN"/>
    <property type="match status" value="1"/>
</dbReference>
<dbReference type="FunFam" id="3.30.70.1230:FF:000021">
    <property type="entry name" value="Adenylate cyclase type 10"/>
    <property type="match status" value="1"/>
</dbReference>
<evidence type="ECO:0000259" key="4">
    <source>
        <dbReference type="PROSITE" id="PS50125"/>
    </source>
</evidence>
<dbReference type="PROSITE" id="PS50125">
    <property type="entry name" value="GUANYLATE_CYCLASE_2"/>
    <property type="match status" value="2"/>
</dbReference>
<dbReference type="CDD" id="cd07302">
    <property type="entry name" value="CHD"/>
    <property type="match status" value="1"/>
</dbReference>
<name>A0A7K4LCL7_9AVES</name>
<reference evidence="5 6" key="1">
    <citation type="submission" date="2019-09" db="EMBL/GenBank/DDBJ databases">
        <title>Bird 10,000 Genomes (B10K) Project - Family phase.</title>
        <authorList>
            <person name="Zhang G."/>
        </authorList>
    </citation>
    <scope>NUCLEOTIDE SEQUENCE [LARGE SCALE GENOMIC DNA]</scope>
    <source>
        <strain evidence="5">B10K-MSB-37135</strain>
        <tissue evidence="5">Heart</tissue>
    </source>
</reference>
<dbReference type="Gene3D" id="3.30.70.1230">
    <property type="entry name" value="Nucleotide cyclase"/>
    <property type="match status" value="2"/>
</dbReference>
<dbReference type="InterPro" id="IPR029787">
    <property type="entry name" value="Nucleotide_cyclase"/>
</dbReference>
<dbReference type="EMBL" id="VWPW01008967">
    <property type="protein sequence ID" value="NWJ01980.1"/>
    <property type="molecule type" value="Genomic_DNA"/>
</dbReference>
<evidence type="ECO:0000256" key="3">
    <source>
        <dbReference type="ARBA" id="ARBA00023239"/>
    </source>
</evidence>
<dbReference type="SUPFAM" id="SSF55073">
    <property type="entry name" value="Nucleotide cyclase"/>
    <property type="match status" value="2"/>
</dbReference>
<comment type="caution">
    <text evidence="5">The sequence shown here is derived from an EMBL/GenBank/DDBJ whole genome shotgun (WGS) entry which is preliminary data.</text>
</comment>
<feature type="domain" description="Guanylate cyclase" evidence="4">
    <location>
        <begin position="1"/>
        <end position="126"/>
    </location>
</feature>
<dbReference type="GO" id="GO:0005524">
    <property type="term" value="F:ATP binding"/>
    <property type="evidence" value="ECO:0007669"/>
    <property type="project" value="UniProtKB-KW"/>
</dbReference>
<keyword evidence="6" id="KW-1185">Reference proteome</keyword>
<evidence type="ECO:0000313" key="5">
    <source>
        <dbReference type="EMBL" id="NWJ01980.1"/>
    </source>
</evidence>
<dbReference type="GO" id="GO:0004016">
    <property type="term" value="F:adenylate cyclase activity"/>
    <property type="evidence" value="ECO:0007669"/>
    <property type="project" value="TreeGrafter"/>
</dbReference>
<feature type="domain" description="Guanylate cyclase" evidence="4">
    <location>
        <begin position="318"/>
        <end position="354"/>
    </location>
</feature>
<dbReference type="GO" id="GO:0035556">
    <property type="term" value="P:intracellular signal transduction"/>
    <property type="evidence" value="ECO:0007669"/>
    <property type="project" value="InterPro"/>
</dbReference>